<dbReference type="SUPFAM" id="SSF54913">
    <property type="entry name" value="GlnB-like"/>
    <property type="match status" value="1"/>
</dbReference>
<dbReference type="PANTHER" id="PTHR23419:SF8">
    <property type="entry name" value="FI09726P"/>
    <property type="match status" value="1"/>
</dbReference>
<comment type="caution">
    <text evidence="2">The sequence shown here is derived from an EMBL/GenBank/DDBJ whole genome shotgun (WGS) entry which is preliminary data.</text>
</comment>
<organism evidence="2 3">
    <name type="scientific">Candidatus Kerfeldbacteria bacterium RIFCSPLOWO2_01_FULL_48_11</name>
    <dbReference type="NCBI Taxonomy" id="1798543"/>
    <lineage>
        <taxon>Bacteria</taxon>
        <taxon>Candidatus Kerfeldiibacteriota</taxon>
    </lineage>
</organism>
<sequence>MVLVSVTFPTMSEARRFSKKLVRQRLAACVNIHPIESIYWWKGKLVHTQEAIAEAKTVNGKVSAIKRFVQKNHSDQIPAVIVTSVRDTLSSYRKWVAIETHKHARS</sequence>
<dbReference type="PANTHER" id="PTHR23419">
    <property type="entry name" value="DIVALENT CATION TOLERANCE CUTA-RELATED"/>
    <property type="match status" value="1"/>
</dbReference>
<evidence type="ECO:0000313" key="2">
    <source>
        <dbReference type="EMBL" id="OGY83933.1"/>
    </source>
</evidence>
<proteinExistence type="inferred from homology"/>
<dbReference type="Proteomes" id="UP000179164">
    <property type="component" value="Unassembled WGS sequence"/>
</dbReference>
<dbReference type="InterPro" id="IPR015867">
    <property type="entry name" value="N-reg_PII/ATP_PRibTrfase_C"/>
</dbReference>
<evidence type="ECO:0000256" key="1">
    <source>
        <dbReference type="ARBA" id="ARBA00010169"/>
    </source>
</evidence>
<evidence type="ECO:0008006" key="4">
    <source>
        <dbReference type="Google" id="ProtNLM"/>
    </source>
</evidence>
<reference evidence="2 3" key="1">
    <citation type="journal article" date="2016" name="Nat. Commun.">
        <title>Thousands of microbial genomes shed light on interconnected biogeochemical processes in an aquifer system.</title>
        <authorList>
            <person name="Anantharaman K."/>
            <person name="Brown C.T."/>
            <person name="Hug L.A."/>
            <person name="Sharon I."/>
            <person name="Castelle C.J."/>
            <person name="Probst A.J."/>
            <person name="Thomas B.C."/>
            <person name="Singh A."/>
            <person name="Wilkins M.J."/>
            <person name="Karaoz U."/>
            <person name="Brodie E.L."/>
            <person name="Williams K.H."/>
            <person name="Hubbard S.S."/>
            <person name="Banfield J.F."/>
        </authorList>
    </citation>
    <scope>NUCLEOTIDE SEQUENCE [LARGE SCALE GENOMIC DNA]</scope>
</reference>
<dbReference type="STRING" id="1798543.A2898_01500"/>
<comment type="similarity">
    <text evidence="1">Belongs to the CutA family.</text>
</comment>
<dbReference type="InterPro" id="IPR004323">
    <property type="entry name" value="Ion_tolerance_CutA"/>
</dbReference>
<dbReference type="AlphaFoldDB" id="A0A1G2B408"/>
<dbReference type="Gene3D" id="3.30.70.120">
    <property type="match status" value="1"/>
</dbReference>
<dbReference type="InterPro" id="IPR011322">
    <property type="entry name" value="N-reg_PII-like_a/b"/>
</dbReference>
<dbReference type="GO" id="GO:0010038">
    <property type="term" value="P:response to metal ion"/>
    <property type="evidence" value="ECO:0007669"/>
    <property type="project" value="InterPro"/>
</dbReference>
<dbReference type="EMBL" id="MHKE01000012">
    <property type="protein sequence ID" value="OGY83933.1"/>
    <property type="molecule type" value="Genomic_DNA"/>
</dbReference>
<dbReference type="Pfam" id="PF03091">
    <property type="entry name" value="CutA1"/>
    <property type="match status" value="1"/>
</dbReference>
<name>A0A1G2B408_9BACT</name>
<dbReference type="GO" id="GO:0005507">
    <property type="term" value="F:copper ion binding"/>
    <property type="evidence" value="ECO:0007669"/>
    <property type="project" value="TreeGrafter"/>
</dbReference>
<evidence type="ECO:0000313" key="3">
    <source>
        <dbReference type="Proteomes" id="UP000179164"/>
    </source>
</evidence>
<gene>
    <name evidence="2" type="ORF">A2898_01500</name>
</gene>
<accession>A0A1G2B408</accession>
<protein>
    <recommendedName>
        <fullName evidence="4">Divalent-cation tolerance protein CutA</fullName>
    </recommendedName>
</protein>